<comment type="caution">
    <text evidence="2">The sequence shown here is derived from an EMBL/GenBank/DDBJ whole genome shotgun (WGS) entry which is preliminary data.</text>
</comment>
<dbReference type="Proteomes" id="UP001610334">
    <property type="component" value="Unassembled WGS sequence"/>
</dbReference>
<feature type="compositionally biased region" description="Basic and acidic residues" evidence="1">
    <location>
        <begin position="42"/>
        <end position="58"/>
    </location>
</feature>
<evidence type="ECO:0000313" key="3">
    <source>
        <dbReference type="Proteomes" id="UP001610334"/>
    </source>
</evidence>
<accession>A0ABR4GQZ3</accession>
<reference evidence="2 3" key="1">
    <citation type="submission" date="2024-07" db="EMBL/GenBank/DDBJ databases">
        <title>Section-level genome sequencing and comparative genomics of Aspergillus sections Usti and Cavernicolus.</title>
        <authorList>
            <consortium name="Lawrence Berkeley National Laboratory"/>
            <person name="Nybo J.L."/>
            <person name="Vesth T.C."/>
            <person name="Theobald S."/>
            <person name="Frisvad J.C."/>
            <person name="Larsen T.O."/>
            <person name="Kjaerboelling I."/>
            <person name="Rothschild-Mancinelli K."/>
            <person name="Lyhne E.K."/>
            <person name="Kogle M.E."/>
            <person name="Barry K."/>
            <person name="Clum A."/>
            <person name="Na H."/>
            <person name="Ledsgaard L."/>
            <person name="Lin J."/>
            <person name="Lipzen A."/>
            <person name="Kuo A."/>
            <person name="Riley R."/>
            <person name="Mondo S."/>
            <person name="Labutti K."/>
            <person name="Haridas S."/>
            <person name="Pangalinan J."/>
            <person name="Salamov A.A."/>
            <person name="Simmons B.A."/>
            <person name="Magnuson J.K."/>
            <person name="Chen J."/>
            <person name="Drula E."/>
            <person name="Henrissat B."/>
            <person name="Wiebenga A."/>
            <person name="Lubbers R.J."/>
            <person name="Gomes A.C."/>
            <person name="Makela M.R."/>
            <person name="Stajich J."/>
            <person name="Grigoriev I.V."/>
            <person name="Mortensen U.H."/>
            <person name="De Vries R.P."/>
            <person name="Baker S.E."/>
            <person name="Andersen M.R."/>
        </authorList>
    </citation>
    <scope>NUCLEOTIDE SEQUENCE [LARGE SCALE GENOMIC DNA]</scope>
    <source>
        <strain evidence="2 3">CBS 588.65</strain>
    </source>
</reference>
<dbReference type="EMBL" id="JBFXLT010000448">
    <property type="protein sequence ID" value="KAL2801490.1"/>
    <property type="molecule type" value="Genomic_DNA"/>
</dbReference>
<evidence type="ECO:0000313" key="2">
    <source>
        <dbReference type="EMBL" id="KAL2801490.1"/>
    </source>
</evidence>
<feature type="compositionally biased region" description="Polar residues" evidence="1">
    <location>
        <begin position="139"/>
        <end position="152"/>
    </location>
</feature>
<feature type="non-terminal residue" evidence="2">
    <location>
        <position position="242"/>
    </location>
</feature>
<sequence>MEIQRLLGQPCSRLGMGDDAELHGSKHEGTSAAKATPRKIRFGKDGNGKRKRDDDGSKLAKKKRTEGEPSTPTPGPKSTEFVTELDKEDGGPSSAVAPPGETAPCGETTPKSSSSTDQDKPRDKCKAKDMDPKAPGRPTEQSLQTPSTNATSAEGGDKAGDGSQSTGDGPDQMVLDRKGDGGDDLAGLWQDSDSDSELPPVDQRILNQQWFKEIGREWDEAAGLRNPKDVIAARTRSSKKDA</sequence>
<evidence type="ECO:0000256" key="1">
    <source>
        <dbReference type="SAM" id="MobiDB-lite"/>
    </source>
</evidence>
<organism evidence="2 3">
    <name type="scientific">Aspergillus granulosus</name>
    <dbReference type="NCBI Taxonomy" id="176169"/>
    <lineage>
        <taxon>Eukaryota</taxon>
        <taxon>Fungi</taxon>
        <taxon>Dikarya</taxon>
        <taxon>Ascomycota</taxon>
        <taxon>Pezizomycotina</taxon>
        <taxon>Eurotiomycetes</taxon>
        <taxon>Eurotiomycetidae</taxon>
        <taxon>Eurotiales</taxon>
        <taxon>Aspergillaceae</taxon>
        <taxon>Aspergillus</taxon>
        <taxon>Aspergillus subgen. Nidulantes</taxon>
    </lineage>
</organism>
<name>A0ABR4GQZ3_9EURO</name>
<proteinExistence type="predicted"/>
<gene>
    <name evidence="2" type="ORF">BJX63DRAFT_438845</name>
</gene>
<feature type="compositionally biased region" description="Basic and acidic residues" evidence="1">
    <location>
        <begin position="117"/>
        <end position="134"/>
    </location>
</feature>
<keyword evidence="3" id="KW-1185">Reference proteome</keyword>
<feature type="region of interest" description="Disordered" evidence="1">
    <location>
        <begin position="1"/>
        <end position="200"/>
    </location>
</feature>
<protein>
    <submittedName>
        <fullName evidence="2">Uncharacterized protein</fullName>
    </submittedName>
</protein>
<feature type="compositionally biased region" description="Basic and acidic residues" evidence="1">
    <location>
        <begin position="20"/>
        <end position="29"/>
    </location>
</feature>